<name>A0A858RFG0_9BACT</name>
<sequence>MIATLDDSPPPSLTALLEHCEIGDWEPTGMVFEWWGRRGIQWYQPLRDDDGRSDPFDEASFDMGRPIWRFERVPHPDRMASQLGRPLSVWKRIS</sequence>
<dbReference type="KEGG" id="luo:HHL09_06555"/>
<reference evidence="1 2" key="1">
    <citation type="submission" date="2020-04" db="EMBL/GenBank/DDBJ databases">
        <title>Luteolibacter sp. G-1-1-1 isolated from soil.</title>
        <authorList>
            <person name="Dahal R.H."/>
        </authorList>
    </citation>
    <scope>NUCLEOTIDE SEQUENCE [LARGE SCALE GENOMIC DNA]</scope>
    <source>
        <strain evidence="1 2">G-1-1-1</strain>
    </source>
</reference>
<evidence type="ECO:0000313" key="2">
    <source>
        <dbReference type="Proteomes" id="UP000501812"/>
    </source>
</evidence>
<proteinExistence type="predicted"/>
<dbReference type="EMBL" id="CP051774">
    <property type="protein sequence ID" value="QJE95455.1"/>
    <property type="molecule type" value="Genomic_DNA"/>
</dbReference>
<evidence type="ECO:0000313" key="1">
    <source>
        <dbReference type="EMBL" id="QJE95455.1"/>
    </source>
</evidence>
<gene>
    <name evidence="1" type="ORF">HHL09_06555</name>
</gene>
<accession>A0A858RFG0</accession>
<keyword evidence="2" id="KW-1185">Reference proteome</keyword>
<dbReference type="Proteomes" id="UP000501812">
    <property type="component" value="Chromosome"/>
</dbReference>
<protein>
    <submittedName>
        <fullName evidence="1">Uncharacterized protein</fullName>
    </submittedName>
</protein>
<organism evidence="1 2">
    <name type="scientific">Luteolibacter luteus</name>
    <dbReference type="NCBI Taxonomy" id="2728835"/>
    <lineage>
        <taxon>Bacteria</taxon>
        <taxon>Pseudomonadati</taxon>
        <taxon>Verrucomicrobiota</taxon>
        <taxon>Verrucomicrobiia</taxon>
        <taxon>Verrucomicrobiales</taxon>
        <taxon>Verrucomicrobiaceae</taxon>
        <taxon>Luteolibacter</taxon>
    </lineage>
</organism>
<dbReference type="AlphaFoldDB" id="A0A858RFG0"/>
<dbReference type="RefSeq" id="WP_169453769.1">
    <property type="nucleotide sequence ID" value="NZ_CP051774.1"/>
</dbReference>